<dbReference type="InterPro" id="IPR004089">
    <property type="entry name" value="MCPsignal_dom"/>
</dbReference>
<evidence type="ECO:0000256" key="6">
    <source>
        <dbReference type="ARBA" id="ARBA00022989"/>
    </source>
</evidence>
<evidence type="ECO:0000256" key="7">
    <source>
        <dbReference type="ARBA" id="ARBA00023136"/>
    </source>
</evidence>
<evidence type="ECO:0000256" key="2">
    <source>
        <dbReference type="ARBA" id="ARBA00022475"/>
    </source>
</evidence>
<dbReference type="InterPro" id="IPR003660">
    <property type="entry name" value="HAMP_dom"/>
</dbReference>
<dbReference type="Gene3D" id="3.30.450.20">
    <property type="entry name" value="PAS domain"/>
    <property type="match status" value="1"/>
</dbReference>
<evidence type="ECO:0000256" key="10">
    <source>
        <dbReference type="PROSITE-ProRule" id="PRU00284"/>
    </source>
</evidence>
<dbReference type="CDD" id="cd12913">
    <property type="entry name" value="PDC1_MCP_like"/>
    <property type="match status" value="1"/>
</dbReference>
<comment type="caution">
    <text evidence="14">The sequence shown here is derived from an EMBL/GenBank/DDBJ whole genome shotgun (WGS) entry which is preliminary data.</text>
</comment>
<evidence type="ECO:0000256" key="4">
    <source>
        <dbReference type="ARBA" id="ARBA00022500"/>
    </source>
</evidence>
<gene>
    <name evidence="14" type="ORF">HV077_15150</name>
</gene>
<reference evidence="14 15" key="1">
    <citation type="submission" date="2020-06" db="EMBL/GenBank/DDBJ databases">
        <title>REHAB project genomes.</title>
        <authorList>
            <person name="Shaw L.P."/>
        </authorList>
    </citation>
    <scope>NUCLEOTIDE SEQUENCE [LARGE SCALE GENOMIC DNA]</scope>
    <source>
        <strain evidence="14 15">RHBSTW-00116</strain>
    </source>
</reference>
<dbReference type="Pfam" id="PF00015">
    <property type="entry name" value="MCPsignal"/>
    <property type="match status" value="1"/>
</dbReference>
<evidence type="ECO:0000256" key="8">
    <source>
        <dbReference type="ARBA" id="ARBA00023224"/>
    </source>
</evidence>
<comment type="similarity">
    <text evidence="9">Belongs to the methyl-accepting chemotaxis (MCP) protein family.</text>
</comment>
<dbReference type="Gene3D" id="1.10.287.950">
    <property type="entry name" value="Methyl-accepting chemotaxis protein"/>
    <property type="match status" value="1"/>
</dbReference>
<name>A0A7W3D665_CITFR</name>
<dbReference type="GO" id="GO:0007165">
    <property type="term" value="P:signal transduction"/>
    <property type="evidence" value="ECO:0007669"/>
    <property type="project" value="UniProtKB-KW"/>
</dbReference>
<dbReference type="SUPFAM" id="SSF58104">
    <property type="entry name" value="Methyl-accepting chemotaxis protein (MCP) signaling domain"/>
    <property type="match status" value="1"/>
</dbReference>
<dbReference type="AlphaFoldDB" id="A0A7W3D665"/>
<dbReference type="GO" id="GO:0004888">
    <property type="term" value="F:transmembrane signaling receptor activity"/>
    <property type="evidence" value="ECO:0007669"/>
    <property type="project" value="InterPro"/>
</dbReference>
<dbReference type="FunFam" id="1.10.287.950:FF:000001">
    <property type="entry name" value="Methyl-accepting chemotaxis sensory transducer"/>
    <property type="match status" value="1"/>
</dbReference>
<dbReference type="InterPro" id="IPR051310">
    <property type="entry name" value="MCP_chemotaxis"/>
</dbReference>
<evidence type="ECO:0000256" key="5">
    <source>
        <dbReference type="ARBA" id="ARBA00022692"/>
    </source>
</evidence>
<evidence type="ECO:0000256" key="9">
    <source>
        <dbReference type="ARBA" id="ARBA00029447"/>
    </source>
</evidence>
<feature type="domain" description="HAMP" evidence="13">
    <location>
        <begin position="338"/>
        <end position="392"/>
    </location>
</feature>
<keyword evidence="8 10" id="KW-0807">Transducer</keyword>
<dbReference type="CDD" id="cd11386">
    <property type="entry name" value="MCP_signal"/>
    <property type="match status" value="1"/>
</dbReference>
<dbReference type="PROSITE" id="PS50111">
    <property type="entry name" value="CHEMOTAXIS_TRANSDUC_2"/>
    <property type="match status" value="1"/>
</dbReference>
<feature type="domain" description="Methyl-accepting transducer" evidence="12">
    <location>
        <begin position="397"/>
        <end position="626"/>
    </location>
</feature>
<evidence type="ECO:0000259" key="12">
    <source>
        <dbReference type="PROSITE" id="PS50111"/>
    </source>
</evidence>
<protein>
    <submittedName>
        <fullName evidence="14">HAMP domain-containing protein</fullName>
    </submittedName>
</protein>
<dbReference type="GO" id="GO:0006935">
    <property type="term" value="P:chemotaxis"/>
    <property type="evidence" value="ECO:0007669"/>
    <property type="project" value="UniProtKB-KW"/>
</dbReference>
<dbReference type="InterPro" id="IPR033479">
    <property type="entry name" value="dCache_1"/>
</dbReference>
<evidence type="ECO:0000256" key="1">
    <source>
        <dbReference type="ARBA" id="ARBA00004429"/>
    </source>
</evidence>
<evidence type="ECO:0000256" key="11">
    <source>
        <dbReference type="SAM" id="Phobius"/>
    </source>
</evidence>
<evidence type="ECO:0000313" key="14">
    <source>
        <dbReference type="EMBL" id="MBA8063706.1"/>
    </source>
</evidence>
<keyword evidence="2" id="KW-1003">Cell membrane</keyword>
<dbReference type="CDD" id="cd06225">
    <property type="entry name" value="HAMP"/>
    <property type="match status" value="1"/>
</dbReference>
<dbReference type="PANTHER" id="PTHR43531:SF16">
    <property type="entry name" value="METHYL-ACCEPTING CHEMOTAXIS PROTEIN II"/>
    <property type="match status" value="1"/>
</dbReference>
<dbReference type="Pfam" id="PF02743">
    <property type="entry name" value="dCache_1"/>
    <property type="match status" value="1"/>
</dbReference>
<keyword evidence="6 11" id="KW-1133">Transmembrane helix</keyword>
<organism evidence="14 15">
    <name type="scientific">Citrobacter freundii</name>
    <dbReference type="NCBI Taxonomy" id="546"/>
    <lineage>
        <taxon>Bacteria</taxon>
        <taxon>Pseudomonadati</taxon>
        <taxon>Pseudomonadota</taxon>
        <taxon>Gammaproteobacteria</taxon>
        <taxon>Enterobacterales</taxon>
        <taxon>Enterobacteriaceae</taxon>
        <taxon>Citrobacter</taxon>
        <taxon>Citrobacter freundii complex</taxon>
    </lineage>
</organism>
<evidence type="ECO:0000313" key="15">
    <source>
        <dbReference type="Proteomes" id="UP000591803"/>
    </source>
</evidence>
<dbReference type="PROSITE" id="PS50885">
    <property type="entry name" value="HAMP"/>
    <property type="match status" value="1"/>
</dbReference>
<keyword evidence="4" id="KW-0145">Chemotaxis</keyword>
<dbReference type="GO" id="GO:0005886">
    <property type="term" value="C:plasma membrane"/>
    <property type="evidence" value="ECO:0007669"/>
    <property type="project" value="UniProtKB-SubCell"/>
</dbReference>
<dbReference type="InterPro" id="IPR004090">
    <property type="entry name" value="Chemotax_Me-accpt_rcpt"/>
</dbReference>
<dbReference type="PANTHER" id="PTHR43531">
    <property type="entry name" value="PROTEIN ICFG"/>
    <property type="match status" value="1"/>
</dbReference>
<keyword evidence="5 11" id="KW-0812">Transmembrane</keyword>
<dbReference type="Proteomes" id="UP000591803">
    <property type="component" value="Unassembled WGS sequence"/>
</dbReference>
<dbReference type="SMART" id="SM00283">
    <property type="entry name" value="MA"/>
    <property type="match status" value="1"/>
</dbReference>
<dbReference type="PRINTS" id="PR00260">
    <property type="entry name" value="CHEMTRNSDUCR"/>
</dbReference>
<sequence length="647" mass="69815">MAWYPTRISTRLTIGGILLLAVTTLVIVAIMLWRGQPRVVEINTALIEETGQGLTRQLSTVLSRIEGETVSLSRLAEVLPNDESLYQSVVPHLIGEDKNSIITGGGIWPEPNAFTPGVEKRSFFWARNAEGKLDFSNDYNAEGSNGYHNESWYQHAKGHSQNSCLWSDVYQDASSGVNMVTCSIPYLHSGTFAGVATTDIRLDNVATFMQQQGNSTGGYAFVVDKQGQILYFPQADNAKQKTFSDLSRSAQWLAPVENGLKSLRVADGVKTITLENDGVLNTPSRVMLFPMADTGWVVGLVTPESRIVGLAKVMMQDVLEVLIPIMTVLLVGSWLVVRRLISRLDDTRRALDDIAQGEGDLTRRLDVRGKDEISAIAEAFNLFVDKIAAILITVRSSSVVVANNAVSLADSNMELSSRVTQQAAALEESSAAMEQLNATVHQNASNTQLADELSDNTAQTANRCGDVMQGVISTMDNVSGSSGRMVEIVAVIDSIAFQTNILALNAAVEAARAGDAGRGFAVVASEVRTLAQRSATAAQEIKALIDESVSHVGSSSQHIHTAGERLEELVSNVRQVRQLMGEIRVAGEEQRKGVSEVTLAVTEMDSTVQQNASLIDDAAARTQVLKEEAEQLALLVSTFKLPEPAAA</sequence>
<dbReference type="EMBL" id="JABXRI010000001">
    <property type="protein sequence ID" value="MBA8063706.1"/>
    <property type="molecule type" value="Genomic_DNA"/>
</dbReference>
<proteinExistence type="inferred from homology"/>
<feature type="transmembrane region" description="Helical" evidence="11">
    <location>
        <begin position="12"/>
        <end position="33"/>
    </location>
</feature>
<accession>A0A7W3D665</accession>
<dbReference type="SMART" id="SM00304">
    <property type="entry name" value="HAMP"/>
    <property type="match status" value="1"/>
</dbReference>
<evidence type="ECO:0000259" key="13">
    <source>
        <dbReference type="PROSITE" id="PS50885"/>
    </source>
</evidence>
<keyword evidence="3" id="KW-0488">Methylation</keyword>
<comment type="subcellular location">
    <subcellularLocation>
        <location evidence="1">Cell inner membrane</location>
        <topology evidence="1">Multi-pass membrane protein</topology>
    </subcellularLocation>
</comment>
<evidence type="ECO:0000256" key="3">
    <source>
        <dbReference type="ARBA" id="ARBA00022481"/>
    </source>
</evidence>
<dbReference type="Pfam" id="PF00672">
    <property type="entry name" value="HAMP"/>
    <property type="match status" value="1"/>
</dbReference>
<keyword evidence="7 11" id="KW-0472">Membrane</keyword>